<accession>A0A8J3QWY5</accession>
<dbReference type="GO" id="GO:0005524">
    <property type="term" value="F:ATP binding"/>
    <property type="evidence" value="ECO:0007669"/>
    <property type="project" value="InterPro"/>
</dbReference>
<dbReference type="InterPro" id="IPR006083">
    <property type="entry name" value="PRK/URK"/>
</dbReference>
<dbReference type="EMBL" id="BONZ01000066">
    <property type="protein sequence ID" value="GIH18408.1"/>
    <property type="molecule type" value="Genomic_DNA"/>
</dbReference>
<organism evidence="2 3">
    <name type="scientific">Rugosimonospora africana</name>
    <dbReference type="NCBI Taxonomy" id="556532"/>
    <lineage>
        <taxon>Bacteria</taxon>
        <taxon>Bacillati</taxon>
        <taxon>Actinomycetota</taxon>
        <taxon>Actinomycetes</taxon>
        <taxon>Micromonosporales</taxon>
        <taxon>Micromonosporaceae</taxon>
        <taxon>Rugosimonospora</taxon>
    </lineage>
</organism>
<dbReference type="RefSeq" id="WP_239134119.1">
    <property type="nucleotide sequence ID" value="NZ_BONZ01000066.1"/>
</dbReference>
<dbReference type="Proteomes" id="UP000642748">
    <property type="component" value="Unassembled WGS sequence"/>
</dbReference>
<keyword evidence="2" id="KW-0418">Kinase</keyword>
<dbReference type="PANTHER" id="PTHR10285">
    <property type="entry name" value="URIDINE KINASE"/>
    <property type="match status" value="1"/>
</dbReference>
<keyword evidence="3" id="KW-1185">Reference proteome</keyword>
<dbReference type="AlphaFoldDB" id="A0A8J3QWY5"/>
<gene>
    <name evidence="2" type="ORF">Raf01_65800</name>
</gene>
<keyword evidence="2" id="KW-0808">Transferase</keyword>
<sequence>MATSHPTVLAGARSAIEPLLAGGQDRILVGIAGPPAAGKSTLAATLAADLRADLGEGAAVAVPMDGFHLSNTQLARLGLTNRKGAPDTFDAWGFAALLRRLRSPQAGEVVYAPEYSRVVHESIGGVVPVPAQTRVVVVEGNYLLLPSPPWTLARKQLDLVLYLDAATPVRVDALLRRQRARGLAAAAAHDWVQRSDEANAALIQTTMRYADVVLTRP</sequence>
<protein>
    <submittedName>
        <fullName evidence="2">Nucleoside/nucleotide kinase family protein</fullName>
    </submittedName>
</protein>
<dbReference type="SUPFAM" id="SSF52540">
    <property type="entry name" value="P-loop containing nucleoside triphosphate hydrolases"/>
    <property type="match status" value="1"/>
</dbReference>
<dbReference type="PRINTS" id="PR00988">
    <property type="entry name" value="URIDINKINASE"/>
</dbReference>
<dbReference type="InterPro" id="IPR027417">
    <property type="entry name" value="P-loop_NTPase"/>
</dbReference>
<name>A0A8J3QWY5_9ACTN</name>
<reference evidence="2" key="1">
    <citation type="submission" date="2021-01" db="EMBL/GenBank/DDBJ databases">
        <title>Whole genome shotgun sequence of Rugosimonospora africana NBRC 104875.</title>
        <authorList>
            <person name="Komaki H."/>
            <person name="Tamura T."/>
        </authorList>
    </citation>
    <scope>NUCLEOTIDE SEQUENCE</scope>
    <source>
        <strain evidence="2">NBRC 104875</strain>
    </source>
</reference>
<dbReference type="Pfam" id="PF00485">
    <property type="entry name" value="PRK"/>
    <property type="match status" value="1"/>
</dbReference>
<dbReference type="GO" id="GO:0016301">
    <property type="term" value="F:kinase activity"/>
    <property type="evidence" value="ECO:0007669"/>
    <property type="project" value="UniProtKB-KW"/>
</dbReference>
<comment type="caution">
    <text evidence="2">The sequence shown here is derived from an EMBL/GenBank/DDBJ whole genome shotgun (WGS) entry which is preliminary data.</text>
</comment>
<evidence type="ECO:0000313" key="3">
    <source>
        <dbReference type="Proteomes" id="UP000642748"/>
    </source>
</evidence>
<evidence type="ECO:0000259" key="1">
    <source>
        <dbReference type="Pfam" id="PF00485"/>
    </source>
</evidence>
<dbReference type="Gene3D" id="3.40.50.300">
    <property type="entry name" value="P-loop containing nucleotide triphosphate hydrolases"/>
    <property type="match status" value="1"/>
</dbReference>
<dbReference type="NCBIfam" id="NF006743">
    <property type="entry name" value="PRK09270.1-2"/>
    <property type="match status" value="1"/>
</dbReference>
<feature type="domain" description="Phosphoribulokinase/uridine kinase" evidence="1">
    <location>
        <begin position="29"/>
        <end position="216"/>
    </location>
</feature>
<evidence type="ECO:0000313" key="2">
    <source>
        <dbReference type="EMBL" id="GIH18408.1"/>
    </source>
</evidence>
<proteinExistence type="predicted"/>